<dbReference type="PANTHER" id="PTHR32552">
    <property type="entry name" value="FERRICHROME IRON RECEPTOR-RELATED"/>
    <property type="match status" value="1"/>
</dbReference>
<keyword evidence="2 11" id="KW-0813">Transport</keyword>
<evidence type="ECO:0000256" key="2">
    <source>
        <dbReference type="ARBA" id="ARBA00022448"/>
    </source>
</evidence>
<dbReference type="Pfam" id="PF07715">
    <property type="entry name" value="Plug"/>
    <property type="match status" value="1"/>
</dbReference>
<keyword evidence="16" id="KW-0675">Receptor</keyword>
<dbReference type="PROSITE" id="PS52016">
    <property type="entry name" value="TONB_DEPENDENT_REC_3"/>
    <property type="match status" value="1"/>
</dbReference>
<keyword evidence="6" id="KW-0408">Iron</keyword>
<dbReference type="InterPro" id="IPR012910">
    <property type="entry name" value="Plug_dom"/>
</dbReference>
<dbReference type="Pfam" id="PF00593">
    <property type="entry name" value="TonB_dep_Rec_b-barrel"/>
    <property type="match status" value="1"/>
</dbReference>
<evidence type="ECO:0000256" key="5">
    <source>
        <dbReference type="ARBA" id="ARBA00022692"/>
    </source>
</evidence>
<dbReference type="Proteomes" id="UP000292085">
    <property type="component" value="Unassembled WGS sequence"/>
</dbReference>
<dbReference type="PANTHER" id="PTHR32552:SF81">
    <property type="entry name" value="TONB-DEPENDENT OUTER MEMBRANE RECEPTOR"/>
    <property type="match status" value="1"/>
</dbReference>
<evidence type="ECO:0000259" key="14">
    <source>
        <dbReference type="Pfam" id="PF00593"/>
    </source>
</evidence>
<evidence type="ECO:0000259" key="15">
    <source>
        <dbReference type="Pfam" id="PF07715"/>
    </source>
</evidence>
<dbReference type="InterPro" id="IPR039426">
    <property type="entry name" value="TonB-dep_rcpt-like"/>
</dbReference>
<keyword evidence="13" id="KW-0732">Signal</keyword>
<feature type="chain" id="PRO_5020357062" evidence="13">
    <location>
        <begin position="23"/>
        <end position="751"/>
    </location>
</feature>
<comment type="subcellular location">
    <subcellularLocation>
        <location evidence="1 11">Cell outer membrane</location>
        <topology evidence="1 11">Multi-pass membrane protein</topology>
    </subcellularLocation>
</comment>
<comment type="similarity">
    <text evidence="11 12">Belongs to the TonB-dependent receptor family.</text>
</comment>
<feature type="domain" description="TonB-dependent receptor plug" evidence="15">
    <location>
        <begin position="53"/>
        <end position="161"/>
    </location>
</feature>
<keyword evidence="4" id="KW-0410">Iron transport</keyword>
<comment type="caution">
    <text evidence="16">The sequence shown here is derived from an EMBL/GenBank/DDBJ whole genome shotgun (WGS) entry which is preliminary data.</text>
</comment>
<feature type="signal peptide" evidence="13">
    <location>
        <begin position="1"/>
        <end position="22"/>
    </location>
</feature>
<dbReference type="GO" id="GO:0006826">
    <property type="term" value="P:iron ion transport"/>
    <property type="evidence" value="ECO:0007669"/>
    <property type="project" value="UniProtKB-KW"/>
</dbReference>
<proteinExistence type="inferred from homology"/>
<dbReference type="InterPro" id="IPR036942">
    <property type="entry name" value="Beta-barrel_TonB_sf"/>
</dbReference>
<evidence type="ECO:0000256" key="8">
    <source>
        <dbReference type="ARBA" id="ARBA00023077"/>
    </source>
</evidence>
<dbReference type="RefSeq" id="WP_130158936.1">
    <property type="nucleotide sequence ID" value="NZ_SGIS01000023.1"/>
</dbReference>
<keyword evidence="9 11" id="KW-0472">Membrane</keyword>
<evidence type="ECO:0000256" key="11">
    <source>
        <dbReference type="PROSITE-ProRule" id="PRU01360"/>
    </source>
</evidence>
<dbReference type="EMBL" id="SGIS01000023">
    <property type="protein sequence ID" value="RZF63649.1"/>
    <property type="molecule type" value="Genomic_DNA"/>
</dbReference>
<evidence type="ECO:0000256" key="4">
    <source>
        <dbReference type="ARBA" id="ARBA00022496"/>
    </source>
</evidence>
<evidence type="ECO:0000256" key="3">
    <source>
        <dbReference type="ARBA" id="ARBA00022452"/>
    </source>
</evidence>
<evidence type="ECO:0000313" key="17">
    <source>
        <dbReference type="Proteomes" id="UP000292085"/>
    </source>
</evidence>
<keyword evidence="3 11" id="KW-1134">Transmembrane beta strand</keyword>
<keyword evidence="5 11" id="KW-0812">Transmembrane</keyword>
<evidence type="ECO:0000256" key="13">
    <source>
        <dbReference type="SAM" id="SignalP"/>
    </source>
</evidence>
<dbReference type="CDD" id="cd01347">
    <property type="entry name" value="ligand_gated_channel"/>
    <property type="match status" value="1"/>
</dbReference>
<organism evidence="16 17">
    <name type="scientific">Sphingomonas populi</name>
    <dbReference type="NCBI Taxonomy" id="2484750"/>
    <lineage>
        <taxon>Bacteria</taxon>
        <taxon>Pseudomonadati</taxon>
        <taxon>Pseudomonadota</taxon>
        <taxon>Alphaproteobacteria</taxon>
        <taxon>Sphingomonadales</taxon>
        <taxon>Sphingomonadaceae</taxon>
        <taxon>Sphingomonas</taxon>
    </lineage>
</organism>
<accession>A0A4Q6Y2T1</accession>
<dbReference type="Gene3D" id="2.40.170.20">
    <property type="entry name" value="TonB-dependent receptor, beta-barrel domain"/>
    <property type="match status" value="1"/>
</dbReference>
<evidence type="ECO:0000256" key="10">
    <source>
        <dbReference type="ARBA" id="ARBA00023237"/>
    </source>
</evidence>
<evidence type="ECO:0000313" key="16">
    <source>
        <dbReference type="EMBL" id="RZF63649.1"/>
    </source>
</evidence>
<evidence type="ECO:0000256" key="9">
    <source>
        <dbReference type="ARBA" id="ARBA00023136"/>
    </source>
</evidence>
<dbReference type="SUPFAM" id="SSF56935">
    <property type="entry name" value="Porins"/>
    <property type="match status" value="1"/>
</dbReference>
<evidence type="ECO:0000256" key="7">
    <source>
        <dbReference type="ARBA" id="ARBA00023065"/>
    </source>
</evidence>
<dbReference type="InterPro" id="IPR000531">
    <property type="entry name" value="Beta-barrel_TonB"/>
</dbReference>
<reference evidence="16 17" key="1">
    <citation type="submission" date="2019-02" db="EMBL/GenBank/DDBJ databases">
        <authorList>
            <person name="Li Y."/>
        </authorList>
    </citation>
    <scope>NUCLEOTIDE SEQUENCE [LARGE SCALE GENOMIC DNA]</scope>
    <source>
        <strain evidence="16 17">3-7</strain>
    </source>
</reference>
<dbReference type="AlphaFoldDB" id="A0A4Q6Y2T1"/>
<evidence type="ECO:0000256" key="12">
    <source>
        <dbReference type="RuleBase" id="RU003357"/>
    </source>
</evidence>
<evidence type="ECO:0000256" key="1">
    <source>
        <dbReference type="ARBA" id="ARBA00004571"/>
    </source>
</evidence>
<feature type="domain" description="TonB-dependent receptor-like beta-barrel" evidence="14">
    <location>
        <begin position="277"/>
        <end position="714"/>
    </location>
</feature>
<gene>
    <name evidence="16" type="ORF">EWE75_15065</name>
</gene>
<keyword evidence="7" id="KW-0406">Ion transport</keyword>
<keyword evidence="17" id="KW-1185">Reference proteome</keyword>
<dbReference type="GO" id="GO:0009279">
    <property type="term" value="C:cell outer membrane"/>
    <property type="evidence" value="ECO:0007669"/>
    <property type="project" value="UniProtKB-SubCell"/>
</dbReference>
<protein>
    <submittedName>
        <fullName evidence="16">TonB-dependent receptor</fullName>
    </submittedName>
</protein>
<keyword evidence="10 11" id="KW-0998">Cell outer membrane</keyword>
<dbReference type="OrthoDB" id="7208812at2"/>
<evidence type="ECO:0000256" key="6">
    <source>
        <dbReference type="ARBA" id="ARBA00023004"/>
    </source>
</evidence>
<keyword evidence="8 12" id="KW-0798">TonB box</keyword>
<name>A0A4Q6Y2T1_9SPHN</name>
<sequence length="751" mass="82243">MLNGIKLTTFCLSITSAMPALAQAQLAPPQSTVATPVMENEIVVTAEKRSDRAQDVPISLGVISGEQLSKAGITNVTQLGAQLPNVSLTAPFGEAQPAFVVRGVTMSDYAMNQQSPIAIYVDEVYKGVAAVQALQLYDLQRVEVLRGPQGTLYGKNATGGAVSFYTQTPLFDGTHGYISAGYGNYNRKQVEGAIGTQLSDTLAVRFAGRYEKADGWGHEIEPNVRDTGGKNNYSFRGSLRFHPNTDTDIILRGSIGRIRSTGIPEQSRNGPEGVFFTNPPFDRSGLGFYENAKGESSSLRSDTKSASLTIKQRLSEGLSLTSISSYDHGRLFNDEDVDNTPFKLVHIGDLSNVTAYAQDLRLGYDAGPLELLGGAYYNHEKVRFSEQDEFLFQDGTYDPANPGASSCAQDGFTGCRYVNNLTQIKDSTAVYVNANYHVTPKLDLVGGVRYTHDVARLPQYRSYYDFHDGMTGAELHEGLVTITESPIKRKVDNNVSFKLGANYKPNRDTLLYASYSTGYRGSSFNGLAFNSPAQITAANPEKVYAVEVGEKIQLFDRKLTVNSAVFHYLYKNQQTLGSFDQSIIQTLFNAPAAKIWGGEFDITLQPVHALRFNVSGGYLDGTYGKGIIGGAQVEGHRLIGAAKWTLDTGATVIAVDDERHSLSFNAQANYTGRRYFDIFQQEATSQPGFWLVNGNIALEDKKRGVKLSAWGRNLLGKHYVSTMQDIRSFTNQVFTALGEPRTYGVDVKFTF</sequence>